<dbReference type="Proteomes" id="UP000501183">
    <property type="component" value="Genome"/>
</dbReference>
<organism evidence="1 2">
    <name type="scientific">Penicillium brevicompactum tetramycovirus 1</name>
    <dbReference type="NCBI Taxonomy" id="2485923"/>
    <lineage>
        <taxon>Viruses</taxon>
        <taxon>Riboviria</taxon>
        <taxon>Riboviria incertae sedis</taxon>
        <taxon>Polymycoviridae</taxon>
        <taxon>Polymycovirus</taxon>
        <taxon>Polymycovirus penicompactii</taxon>
        <taxon>Penicillum brevicompactum polymycovirus 1</taxon>
    </lineage>
</organism>
<sequence length="703" mass="75599">MADLTRLASIALNVDSPAATLAAVVYYTGKVTPGAEYVEPAVLRDVLGWIAASPMLSIGNVVNEEAVAYVRLYNGSDKLNNSVLDDASYYLRHFGPLGGSYTKDARTVRVAEIINHASIHQGEATTGPVETALLESVSVAGYEGLAGALGAVSRLHLQQVIDKPDVVVTQLDRAVFTASTVAREATGEHRFLATPPCVSRQSAIACLAVMLSVTHRRLVTDRIREKATTVTSMAARIDLEAVRDIVYPARELITNYIFDPAELVLRDQNGRVRERATSRSPAAIVAFAFLTSRGSSDVLMDLANRRVDAVVDKDSLVPHVQEYYDNSRTIYSSLLLFLRALEGTRWERANNGRGEDVNKGPCLGYMAAGRTRRDRNTAAAVNRLSEMVVENRELVPEAGRILYILDWNGVYDRSVVLGAASLMKIDVALDMGASGHDVGGVANPDKASQTRHYTVLLPALPGRSMPTCSTVEYQPGDGTASRIRILVDAIGGFNDAYSYIYGGTPADKTITPAVSVDEAQARVFAVSGSSVGIPNALSTVDILLPPSCYHWPATPVDTMVDTFGDVDESCMSCQDSVRALRRTAELLSVVGARLVKTRSAFGHNAQFDIEVSPAIRDGASDTGVTLDATAMLNHMRNKDWGGDTFRPGGVVASTNQYTAEVDEECHAILTHIRMLTYEDLAGIGEAAGPLPSSDFDDVARSLG</sequence>
<dbReference type="GeneID" id="65246931"/>
<protein>
    <submittedName>
        <fullName evidence="1">Uncharacterized protein</fullName>
    </submittedName>
</protein>
<dbReference type="EMBL" id="MG887753">
    <property type="protein sequence ID" value="AYP71804.1"/>
    <property type="molecule type" value="Genomic_RNA"/>
</dbReference>
<evidence type="ECO:0000313" key="2">
    <source>
        <dbReference type="Proteomes" id="UP000501183"/>
    </source>
</evidence>
<keyword evidence="2" id="KW-1185">Reference proteome</keyword>
<dbReference type="RefSeq" id="YP_010086050.1">
    <property type="nucleotide sequence ID" value="NC_055286.1"/>
</dbReference>
<evidence type="ECO:0000313" key="1">
    <source>
        <dbReference type="EMBL" id="AYP71804.1"/>
    </source>
</evidence>
<name>A0A3G3C4M9_9VIRU</name>
<proteinExistence type="predicted"/>
<reference evidence="1 2" key="1">
    <citation type="journal article" date="2019" name="Virus Res.">
        <title>The mycovirome of a fungal collection from the sea cucumber Holothuria polii.</title>
        <authorList>
            <person name="Nerva L."/>
            <person name="Forgia M."/>
            <person name="Ciuffo M."/>
            <person name="Chitarra W."/>
            <person name="Chiapello M."/>
            <person name="Vallino M."/>
            <person name="Varese G.C."/>
            <person name="Turina M."/>
        </authorList>
    </citation>
    <scope>NUCLEOTIDE SEQUENCE [LARGE SCALE GENOMIC DNA]</scope>
    <source>
        <strain evidence="1">MUT1097</strain>
    </source>
</reference>
<accession>A0A3G3C4M9</accession>
<dbReference type="KEGG" id="vg:65246931"/>